<name>A0A0C3DL71_9AGAM</name>
<accession>A0A0C3DL71</accession>
<dbReference type="InterPro" id="IPR011009">
    <property type="entry name" value="Kinase-like_dom_sf"/>
</dbReference>
<dbReference type="InterPro" id="IPR045379">
    <property type="entry name" value="Crinkler_N"/>
</dbReference>
<evidence type="ECO:0000313" key="6">
    <source>
        <dbReference type="EMBL" id="KIM61435.1"/>
    </source>
</evidence>
<organism evidence="6 7">
    <name type="scientific">Scleroderma citrinum Foug A</name>
    <dbReference type="NCBI Taxonomy" id="1036808"/>
    <lineage>
        <taxon>Eukaryota</taxon>
        <taxon>Fungi</taxon>
        <taxon>Dikarya</taxon>
        <taxon>Basidiomycota</taxon>
        <taxon>Agaricomycotina</taxon>
        <taxon>Agaricomycetes</taxon>
        <taxon>Agaricomycetidae</taxon>
        <taxon>Boletales</taxon>
        <taxon>Sclerodermatineae</taxon>
        <taxon>Sclerodermataceae</taxon>
        <taxon>Scleroderma</taxon>
    </lineage>
</organism>
<dbReference type="SUPFAM" id="SSF56112">
    <property type="entry name" value="Protein kinase-like (PK-like)"/>
    <property type="match status" value="1"/>
</dbReference>
<evidence type="ECO:0000256" key="3">
    <source>
        <dbReference type="ARBA" id="ARBA00022525"/>
    </source>
</evidence>
<dbReference type="Proteomes" id="UP000053989">
    <property type="component" value="Unassembled WGS sequence"/>
</dbReference>
<evidence type="ECO:0000256" key="4">
    <source>
        <dbReference type="SAM" id="MobiDB-lite"/>
    </source>
</evidence>
<feature type="domain" description="Crinkler effector protein N-terminal" evidence="5">
    <location>
        <begin position="4"/>
        <end position="104"/>
    </location>
</feature>
<dbReference type="InParanoid" id="A0A0C3DL71"/>
<reference evidence="7" key="2">
    <citation type="submission" date="2015-01" db="EMBL/GenBank/DDBJ databases">
        <title>Evolutionary Origins and Diversification of the Mycorrhizal Mutualists.</title>
        <authorList>
            <consortium name="DOE Joint Genome Institute"/>
            <consortium name="Mycorrhizal Genomics Consortium"/>
            <person name="Kohler A."/>
            <person name="Kuo A."/>
            <person name="Nagy L.G."/>
            <person name="Floudas D."/>
            <person name="Copeland A."/>
            <person name="Barry K.W."/>
            <person name="Cichocki N."/>
            <person name="Veneault-Fourrey C."/>
            <person name="LaButti K."/>
            <person name="Lindquist E.A."/>
            <person name="Lipzen A."/>
            <person name="Lundell T."/>
            <person name="Morin E."/>
            <person name="Murat C."/>
            <person name="Riley R."/>
            <person name="Ohm R."/>
            <person name="Sun H."/>
            <person name="Tunlid A."/>
            <person name="Henrissat B."/>
            <person name="Grigoriev I.V."/>
            <person name="Hibbett D.S."/>
            <person name="Martin F."/>
        </authorList>
    </citation>
    <scope>NUCLEOTIDE SEQUENCE [LARGE SCALE GENOMIC DNA]</scope>
    <source>
        <strain evidence="7">Foug A</strain>
    </source>
</reference>
<dbReference type="GO" id="GO:0043657">
    <property type="term" value="C:host cell"/>
    <property type="evidence" value="ECO:0007669"/>
    <property type="project" value="UniProtKB-SubCell"/>
</dbReference>
<keyword evidence="7" id="KW-1185">Reference proteome</keyword>
<dbReference type="HOGENOM" id="CLU_013871_2_3_1"/>
<keyword evidence="3" id="KW-0964">Secreted</keyword>
<gene>
    <name evidence="6" type="ORF">SCLCIDRAFT_1215874</name>
</gene>
<evidence type="ECO:0000259" key="5">
    <source>
        <dbReference type="Pfam" id="PF20147"/>
    </source>
</evidence>
<dbReference type="AlphaFoldDB" id="A0A0C3DL71"/>
<sequence length="690" mass="77717">MEALTLNCWVRAPDVREIFEINISRSMTVGALKKAIKNEQPATFHDIDASRLSLYKPREPVAEPHEENLSNIVLSELGEPLPPLRKLSDLFTAAPPETHIHIIVDTPYPTILYWFRGGETGQEGSLKIQSRETISEVKEQLAKSHAELRDVPATCIRLYRILEDNIEEYLDKIDEGKRLNGRQKISDCFADVPVLQTYCVVIEVVQTDPILKIRLPPPTSSQVIPGKDLTDEGDPIKVARNEFLKGRPSKAPSDSSHPSSFRGSQRNPTTQIRCGRPRDPEETIPATLLHPAFGQFLDDCKTHSITEEDNVFIGKFANAMSEVYDNEKERVDKVNAVLASYEIGLRVTAKKGTQDYQVDGDLSVGEYRYVIAEFKNEAAASVSEPYMQAAAYYLERTRTQVLESTGSPLPCFLLVLFGPYVVFAGAVWNLRPAVQILSTPLAFNYHSTDTDNQIAAARHMSAFRKAVRSLKQYYEVLAVNGLSNTLSHPSLFPYPTSYVSLADGSKKTFCYRERVKDDHKLLFFGTLVEDSGTEVPICIKFVRRYSQEAHWRCAQSGFAPALRGFEQTPGGWFMVVMDELVGYKPLNDLTDRLPKSAFEEIRNQLIRLHGDGFVHGDVRDVNVMVRKGAGTTVQFMIIDFDWAGKIKVTCYPPYVNRKDIDRPDGARDGEPILAAHDHWMLDDMVRKKGR</sequence>
<evidence type="ECO:0000313" key="7">
    <source>
        <dbReference type="Proteomes" id="UP000053989"/>
    </source>
</evidence>
<dbReference type="Pfam" id="PF20147">
    <property type="entry name" value="Crinkler"/>
    <property type="match status" value="1"/>
</dbReference>
<dbReference type="CDD" id="cd17039">
    <property type="entry name" value="Ubl_ubiquitin_like"/>
    <property type="match status" value="1"/>
</dbReference>
<reference evidence="6 7" key="1">
    <citation type="submission" date="2014-04" db="EMBL/GenBank/DDBJ databases">
        <authorList>
            <consortium name="DOE Joint Genome Institute"/>
            <person name="Kuo A."/>
            <person name="Kohler A."/>
            <person name="Nagy L.G."/>
            <person name="Floudas D."/>
            <person name="Copeland A."/>
            <person name="Barry K.W."/>
            <person name="Cichocki N."/>
            <person name="Veneault-Fourrey C."/>
            <person name="LaButti K."/>
            <person name="Lindquist E.A."/>
            <person name="Lipzen A."/>
            <person name="Lundell T."/>
            <person name="Morin E."/>
            <person name="Murat C."/>
            <person name="Sun H."/>
            <person name="Tunlid A."/>
            <person name="Henrissat B."/>
            <person name="Grigoriev I.V."/>
            <person name="Hibbett D.S."/>
            <person name="Martin F."/>
            <person name="Nordberg H.P."/>
            <person name="Cantor M.N."/>
            <person name="Hua S.X."/>
        </authorList>
    </citation>
    <scope>NUCLEOTIDE SEQUENCE [LARGE SCALE GENOMIC DNA]</scope>
    <source>
        <strain evidence="6 7">Foug A</strain>
    </source>
</reference>
<proteinExistence type="predicted"/>
<evidence type="ECO:0000256" key="1">
    <source>
        <dbReference type="ARBA" id="ARBA00004340"/>
    </source>
</evidence>
<protein>
    <recommendedName>
        <fullName evidence="5">Crinkler effector protein N-terminal domain-containing protein</fullName>
    </recommendedName>
</protein>
<evidence type="ECO:0000256" key="2">
    <source>
        <dbReference type="ARBA" id="ARBA00004613"/>
    </source>
</evidence>
<dbReference type="EMBL" id="KN822051">
    <property type="protein sequence ID" value="KIM61435.1"/>
    <property type="molecule type" value="Genomic_DNA"/>
</dbReference>
<comment type="subcellular location">
    <subcellularLocation>
        <location evidence="1">Host cell</location>
    </subcellularLocation>
    <subcellularLocation>
        <location evidence="2">Secreted</location>
    </subcellularLocation>
</comment>
<feature type="compositionally biased region" description="Low complexity" evidence="4">
    <location>
        <begin position="249"/>
        <end position="264"/>
    </location>
</feature>
<dbReference type="GO" id="GO:0005576">
    <property type="term" value="C:extracellular region"/>
    <property type="evidence" value="ECO:0007669"/>
    <property type="project" value="UniProtKB-SubCell"/>
</dbReference>
<feature type="region of interest" description="Disordered" evidence="4">
    <location>
        <begin position="243"/>
        <end position="280"/>
    </location>
</feature>
<dbReference type="OrthoDB" id="4062651at2759"/>